<sequence length="101" mass="11410">MLRVNETSVFTTEQVIDGLDRGVKTMKKGEVSILTIHPEYAFGSNESYHESATVPASSTVYYDVELVSFEKEKGSWELTTPEKIETCGRKKEGNTIFKKQK</sequence>
<dbReference type="EMBL" id="PKPP01006648">
    <property type="protein sequence ID" value="PWA55830.1"/>
    <property type="molecule type" value="Genomic_DNA"/>
</dbReference>
<evidence type="ECO:0000256" key="3">
    <source>
        <dbReference type="PROSITE-ProRule" id="PRU00277"/>
    </source>
</evidence>
<dbReference type="GO" id="GO:0003755">
    <property type="term" value="F:peptidyl-prolyl cis-trans isomerase activity"/>
    <property type="evidence" value="ECO:0007669"/>
    <property type="project" value="UniProtKB-KW"/>
</dbReference>
<keyword evidence="3" id="KW-0697">Rotamase</keyword>
<evidence type="ECO:0000259" key="4">
    <source>
        <dbReference type="PROSITE" id="PS50059"/>
    </source>
</evidence>
<proteinExistence type="predicted"/>
<dbReference type="Pfam" id="PF00254">
    <property type="entry name" value="FKBP_C"/>
    <property type="match status" value="1"/>
</dbReference>
<dbReference type="Gene3D" id="3.10.50.40">
    <property type="match status" value="1"/>
</dbReference>
<dbReference type="AlphaFoldDB" id="A0A2U1M3P1"/>
<dbReference type="Proteomes" id="UP000245207">
    <property type="component" value="Unassembled WGS sequence"/>
</dbReference>
<dbReference type="PANTHER" id="PTHR46512">
    <property type="entry name" value="PEPTIDYLPROLYL ISOMERASE"/>
    <property type="match status" value="1"/>
</dbReference>
<comment type="catalytic activity">
    <reaction evidence="3">
        <text>[protein]-peptidylproline (omega=180) = [protein]-peptidylproline (omega=0)</text>
        <dbReference type="Rhea" id="RHEA:16237"/>
        <dbReference type="Rhea" id="RHEA-COMP:10747"/>
        <dbReference type="Rhea" id="RHEA-COMP:10748"/>
        <dbReference type="ChEBI" id="CHEBI:83833"/>
        <dbReference type="ChEBI" id="CHEBI:83834"/>
        <dbReference type="EC" id="5.2.1.8"/>
    </reaction>
</comment>
<evidence type="ECO:0000313" key="5">
    <source>
        <dbReference type="EMBL" id="PWA55830.1"/>
    </source>
</evidence>
<dbReference type="OrthoDB" id="1737998at2759"/>
<dbReference type="InterPro" id="IPR001179">
    <property type="entry name" value="PPIase_FKBP_dom"/>
</dbReference>
<keyword evidence="3 5" id="KW-0413">Isomerase</keyword>
<dbReference type="PANTHER" id="PTHR46512:SF9">
    <property type="entry name" value="PEPTIDYLPROLYL ISOMERASE"/>
    <property type="match status" value="1"/>
</dbReference>
<evidence type="ECO:0000256" key="1">
    <source>
        <dbReference type="ARBA" id="ARBA00022737"/>
    </source>
</evidence>
<protein>
    <recommendedName>
        <fullName evidence="3">peptidylprolyl isomerase</fullName>
        <ecNumber evidence="3">5.2.1.8</ecNumber>
    </recommendedName>
</protein>
<evidence type="ECO:0000313" key="6">
    <source>
        <dbReference type="Proteomes" id="UP000245207"/>
    </source>
</evidence>
<feature type="domain" description="PPIase FKBP-type" evidence="4">
    <location>
        <begin position="1"/>
        <end position="70"/>
    </location>
</feature>
<gene>
    <name evidence="5" type="ORF">CTI12_AA424420</name>
</gene>
<evidence type="ECO:0000256" key="2">
    <source>
        <dbReference type="ARBA" id="ARBA00022803"/>
    </source>
</evidence>
<organism evidence="5 6">
    <name type="scientific">Artemisia annua</name>
    <name type="common">Sweet wormwood</name>
    <dbReference type="NCBI Taxonomy" id="35608"/>
    <lineage>
        <taxon>Eukaryota</taxon>
        <taxon>Viridiplantae</taxon>
        <taxon>Streptophyta</taxon>
        <taxon>Embryophyta</taxon>
        <taxon>Tracheophyta</taxon>
        <taxon>Spermatophyta</taxon>
        <taxon>Magnoliopsida</taxon>
        <taxon>eudicotyledons</taxon>
        <taxon>Gunneridae</taxon>
        <taxon>Pentapetalae</taxon>
        <taxon>asterids</taxon>
        <taxon>campanulids</taxon>
        <taxon>Asterales</taxon>
        <taxon>Asteraceae</taxon>
        <taxon>Asteroideae</taxon>
        <taxon>Anthemideae</taxon>
        <taxon>Artemisiinae</taxon>
        <taxon>Artemisia</taxon>
    </lineage>
</organism>
<dbReference type="InterPro" id="IPR050754">
    <property type="entry name" value="FKBP4/5/8-like"/>
</dbReference>
<dbReference type="PROSITE" id="PS50059">
    <property type="entry name" value="FKBP_PPIASE"/>
    <property type="match status" value="1"/>
</dbReference>
<comment type="caution">
    <text evidence="5">The sequence shown here is derived from an EMBL/GenBank/DDBJ whole genome shotgun (WGS) entry which is preliminary data.</text>
</comment>
<dbReference type="SUPFAM" id="SSF54534">
    <property type="entry name" value="FKBP-like"/>
    <property type="match status" value="1"/>
</dbReference>
<reference evidence="5 6" key="1">
    <citation type="journal article" date="2018" name="Mol. Plant">
        <title>The genome of Artemisia annua provides insight into the evolution of Asteraceae family and artemisinin biosynthesis.</title>
        <authorList>
            <person name="Shen Q."/>
            <person name="Zhang L."/>
            <person name="Liao Z."/>
            <person name="Wang S."/>
            <person name="Yan T."/>
            <person name="Shi P."/>
            <person name="Liu M."/>
            <person name="Fu X."/>
            <person name="Pan Q."/>
            <person name="Wang Y."/>
            <person name="Lv Z."/>
            <person name="Lu X."/>
            <person name="Zhang F."/>
            <person name="Jiang W."/>
            <person name="Ma Y."/>
            <person name="Chen M."/>
            <person name="Hao X."/>
            <person name="Li L."/>
            <person name="Tang Y."/>
            <person name="Lv G."/>
            <person name="Zhou Y."/>
            <person name="Sun X."/>
            <person name="Brodelius P.E."/>
            <person name="Rose J.K.C."/>
            <person name="Tang K."/>
        </authorList>
    </citation>
    <scope>NUCLEOTIDE SEQUENCE [LARGE SCALE GENOMIC DNA]</scope>
    <source>
        <strain evidence="6">cv. Huhao1</strain>
        <tissue evidence="5">Leaf</tissue>
    </source>
</reference>
<name>A0A2U1M3P1_ARTAN</name>
<accession>A0A2U1M3P1</accession>
<keyword evidence="1" id="KW-0677">Repeat</keyword>
<keyword evidence="6" id="KW-1185">Reference proteome</keyword>
<dbReference type="EC" id="5.2.1.8" evidence="3"/>
<dbReference type="InterPro" id="IPR046357">
    <property type="entry name" value="PPIase_dom_sf"/>
</dbReference>
<keyword evidence="2" id="KW-0802">TPR repeat</keyword>
<dbReference type="STRING" id="35608.A0A2U1M3P1"/>